<keyword evidence="6 8" id="KW-0472">Membrane</keyword>
<dbReference type="EMBL" id="CACVKT020006320">
    <property type="protein sequence ID" value="CAC5400800.1"/>
    <property type="molecule type" value="Genomic_DNA"/>
</dbReference>
<feature type="transmembrane region" description="Helical" evidence="8">
    <location>
        <begin position="598"/>
        <end position="620"/>
    </location>
</feature>
<feature type="transmembrane region" description="Helical" evidence="8">
    <location>
        <begin position="37"/>
        <end position="65"/>
    </location>
</feature>
<feature type="transmembrane region" description="Helical" evidence="8">
    <location>
        <begin position="399"/>
        <end position="418"/>
    </location>
</feature>
<dbReference type="OrthoDB" id="6493944at2759"/>
<feature type="compositionally biased region" description="Basic and acidic residues" evidence="7">
    <location>
        <begin position="214"/>
        <end position="229"/>
    </location>
</feature>
<dbReference type="Proteomes" id="UP000507470">
    <property type="component" value="Unassembled WGS sequence"/>
</dbReference>
<proteinExistence type="inferred from homology"/>
<evidence type="ECO:0000313" key="10">
    <source>
        <dbReference type="Proteomes" id="UP000507470"/>
    </source>
</evidence>
<keyword evidence="5 8" id="KW-1133">Transmembrane helix</keyword>
<evidence type="ECO:0000256" key="4">
    <source>
        <dbReference type="ARBA" id="ARBA00022692"/>
    </source>
</evidence>
<evidence type="ECO:0000256" key="8">
    <source>
        <dbReference type="SAM" id="Phobius"/>
    </source>
</evidence>
<keyword evidence="3" id="KW-0813">Transport</keyword>
<dbReference type="PANTHER" id="PTHR10283:SF82">
    <property type="entry name" value="SOLUTE CARRIER FAMILY 13 MEMBER 2"/>
    <property type="match status" value="1"/>
</dbReference>
<dbReference type="InterPro" id="IPR001898">
    <property type="entry name" value="SLC13A/DASS"/>
</dbReference>
<feature type="transmembrane region" description="Helical" evidence="8">
    <location>
        <begin position="12"/>
        <end position="30"/>
    </location>
</feature>
<feature type="transmembrane region" description="Helical" evidence="8">
    <location>
        <begin position="566"/>
        <end position="586"/>
    </location>
</feature>
<protein>
    <submittedName>
        <fullName evidence="9">SLC13A2_3_5</fullName>
    </submittedName>
</protein>
<feature type="transmembrane region" description="Helical" evidence="8">
    <location>
        <begin position="85"/>
        <end position="102"/>
    </location>
</feature>
<dbReference type="PANTHER" id="PTHR10283">
    <property type="entry name" value="SOLUTE CARRIER FAMILY 13 MEMBER"/>
    <property type="match status" value="1"/>
</dbReference>
<feature type="transmembrane region" description="Helical" evidence="8">
    <location>
        <begin position="343"/>
        <end position="362"/>
    </location>
</feature>
<dbReference type="Pfam" id="PF00939">
    <property type="entry name" value="Na_sulph_symp"/>
    <property type="match status" value="2"/>
</dbReference>
<evidence type="ECO:0000256" key="6">
    <source>
        <dbReference type="ARBA" id="ARBA00023136"/>
    </source>
</evidence>
<feature type="transmembrane region" description="Helical" evidence="8">
    <location>
        <begin position="484"/>
        <end position="503"/>
    </location>
</feature>
<keyword evidence="10" id="KW-1185">Reference proteome</keyword>
<name>A0A6J8D0V4_MYTCO</name>
<evidence type="ECO:0000256" key="1">
    <source>
        <dbReference type="ARBA" id="ARBA00004141"/>
    </source>
</evidence>
<keyword evidence="4 8" id="KW-0812">Transmembrane</keyword>
<accession>A0A6J8D0V4</accession>
<sequence>MGVIRDLLRFRNILIIILTPLILLPIIFSIETKEAKCAYIVILMAVYWITEALPIAVTSLLPIILTPLTGLGSAKTVSSKYLNDVSMLFLGGLMMAVAIEHWNIHKRLALRILLLVGSEPRWLMLGLMLPTWFLSMWISNTATTAMMIPIANAILVQLKEAKEEAETDGHLADETGKFYITYHDQVRLEDVTLTVNDNEKTIEQQNNGDVNNEEYEKKTNTPDTSNKENEEYKRICKMLSICIAHTANVGGIASLTGTNPNVILKGQSDIVTNVGGIASLTGTNPNVILKGQSDMSVLRDGSVTNVGGIASLTGINPNVILKGQSDIIYDKYNGTSPLTFATWFMYGLPISAIMLVLAWIWLQIFFLRGSFFKCCGETKSAGARIKLVLRKEYESLGPINFAQAAVIGHFFILAVLWITRDLGGAGGWGDIFPPKTVTDSTPSILISCSLFIFPSRVPDIFCLNKGNNEPIPPLVPWKVAEKNLPWGVMILLGGGFALAHISEESGLSKWLGNELAVFSYLEPWVMNLVFCIVVAAATEVTSNTAICTLMMPIMAQIALQLQLNPLYIMFPTAVATSFSFMLPVATPPNAVVFSYGHLRVIDMVMVGFLMNIIGILVLILGTETWGASAFNFHTFPDIFRTNNNITDSAQNITVLMNGTCLCSNLTMI</sequence>
<comment type="subcellular location">
    <subcellularLocation>
        <location evidence="1">Membrane</location>
        <topology evidence="1">Multi-pass membrane protein</topology>
    </subcellularLocation>
</comment>
<evidence type="ECO:0000256" key="7">
    <source>
        <dbReference type="SAM" id="MobiDB-lite"/>
    </source>
</evidence>
<feature type="transmembrane region" description="Helical" evidence="8">
    <location>
        <begin position="515"/>
        <end position="536"/>
    </location>
</feature>
<evidence type="ECO:0000256" key="3">
    <source>
        <dbReference type="ARBA" id="ARBA00022448"/>
    </source>
</evidence>
<comment type="similarity">
    <text evidence="2">Belongs to the SLC13A/DASS transporter (TC 2.A.47) family. NADC subfamily.</text>
</comment>
<evidence type="ECO:0000256" key="5">
    <source>
        <dbReference type="ARBA" id="ARBA00022989"/>
    </source>
</evidence>
<dbReference type="CDD" id="cd01115">
    <property type="entry name" value="SLC13_permease"/>
    <property type="match status" value="1"/>
</dbReference>
<dbReference type="GO" id="GO:0015141">
    <property type="term" value="F:succinate transmembrane transporter activity"/>
    <property type="evidence" value="ECO:0007669"/>
    <property type="project" value="UniProtKB-ARBA"/>
</dbReference>
<evidence type="ECO:0000313" key="9">
    <source>
        <dbReference type="EMBL" id="CAC5400800.1"/>
    </source>
</evidence>
<feature type="region of interest" description="Disordered" evidence="7">
    <location>
        <begin position="199"/>
        <end position="229"/>
    </location>
</feature>
<dbReference type="InterPro" id="IPR031312">
    <property type="entry name" value="Na/sul_symport_CS"/>
</dbReference>
<dbReference type="GO" id="GO:0005886">
    <property type="term" value="C:plasma membrane"/>
    <property type="evidence" value="ECO:0007669"/>
    <property type="project" value="TreeGrafter"/>
</dbReference>
<dbReference type="PROSITE" id="PS01271">
    <property type="entry name" value="NA_SULFATE"/>
    <property type="match status" value="1"/>
</dbReference>
<dbReference type="AlphaFoldDB" id="A0A6J8D0V4"/>
<reference evidence="9 10" key="1">
    <citation type="submission" date="2020-06" db="EMBL/GenBank/DDBJ databases">
        <authorList>
            <person name="Li R."/>
            <person name="Bekaert M."/>
        </authorList>
    </citation>
    <scope>NUCLEOTIDE SEQUENCE [LARGE SCALE GENOMIC DNA]</scope>
    <source>
        <strain evidence="10">wild</strain>
    </source>
</reference>
<evidence type="ECO:0000256" key="2">
    <source>
        <dbReference type="ARBA" id="ARBA00006772"/>
    </source>
</evidence>
<organism evidence="9 10">
    <name type="scientific">Mytilus coruscus</name>
    <name type="common">Sea mussel</name>
    <dbReference type="NCBI Taxonomy" id="42192"/>
    <lineage>
        <taxon>Eukaryota</taxon>
        <taxon>Metazoa</taxon>
        <taxon>Spiralia</taxon>
        <taxon>Lophotrochozoa</taxon>
        <taxon>Mollusca</taxon>
        <taxon>Bivalvia</taxon>
        <taxon>Autobranchia</taxon>
        <taxon>Pteriomorphia</taxon>
        <taxon>Mytilida</taxon>
        <taxon>Mytiloidea</taxon>
        <taxon>Mytilidae</taxon>
        <taxon>Mytilinae</taxon>
        <taxon>Mytilus</taxon>
    </lineage>
</organism>
<gene>
    <name evidence="9" type="ORF">MCOR_34951</name>
</gene>